<dbReference type="EMBL" id="DAAXCJ010000012">
    <property type="protein sequence ID" value="HAG0390713.1"/>
    <property type="molecule type" value="Genomic_DNA"/>
</dbReference>
<protein>
    <recommendedName>
        <fullName evidence="3">Fimbrial protein</fullName>
    </recommendedName>
</protein>
<gene>
    <name evidence="2" type="ORF">G8S59_004009</name>
</gene>
<feature type="signal peptide" evidence="1">
    <location>
        <begin position="1"/>
        <end position="18"/>
    </location>
</feature>
<dbReference type="AlphaFoldDB" id="A0A756YI28"/>
<dbReference type="Gene3D" id="2.60.40.2040">
    <property type="entry name" value="CFA/I fimbrial subunit E, pilin domain"/>
    <property type="match status" value="1"/>
</dbReference>
<dbReference type="InterPro" id="IPR007540">
    <property type="entry name" value="Fimbrial_CS1-type"/>
</dbReference>
<dbReference type="Pfam" id="PF04449">
    <property type="entry name" value="Fimbrial_CS1"/>
    <property type="match status" value="1"/>
</dbReference>
<comment type="caution">
    <text evidence="2">The sequence shown here is derived from an EMBL/GenBank/DDBJ whole genome shotgun (WGS) entry which is preliminary data.</text>
</comment>
<reference evidence="2" key="2">
    <citation type="submission" date="2020-02" db="EMBL/GenBank/DDBJ databases">
        <authorList>
            <consortium name="NCBI Pathogen Detection Project"/>
        </authorList>
    </citation>
    <scope>NUCLEOTIDE SEQUENCE</scope>
    <source>
        <strain evidence="2">MA.CK_97/00011857</strain>
    </source>
</reference>
<proteinExistence type="predicted"/>
<evidence type="ECO:0008006" key="3">
    <source>
        <dbReference type="Google" id="ProtNLM"/>
    </source>
</evidence>
<reference evidence="2" key="1">
    <citation type="journal article" date="2018" name="Genome Biol.">
        <title>SKESA: strategic k-mer extension for scrupulous assemblies.</title>
        <authorList>
            <person name="Souvorov A."/>
            <person name="Agarwala R."/>
            <person name="Lipman D.J."/>
        </authorList>
    </citation>
    <scope>NUCLEOTIDE SEQUENCE</scope>
    <source>
        <strain evidence="2">MA.CK_97/00011857</strain>
    </source>
</reference>
<evidence type="ECO:0000256" key="1">
    <source>
        <dbReference type="SAM" id="SignalP"/>
    </source>
</evidence>
<name>A0A756YI28_SALER</name>
<feature type="chain" id="PRO_5028273438" description="Fimbrial protein" evidence="1">
    <location>
        <begin position="19"/>
        <end position="168"/>
    </location>
</feature>
<sequence length="168" mass="17184">MKSIIFRALTGITFIISAATMAAAPATPTGSASITVTADVDPSLALVSANNTSLQDISIAYIPSRGLQTGSEQVRIASNDNQHGVDVSLSQDVQLVNASDPSVKVPMSVTLGSNDLTTSKAANFGKGIFINGETSPMTLTVSPTSKTDSLASGHYSGVINIVLAQSTN</sequence>
<organism evidence="2">
    <name type="scientific">Salmonella enterica</name>
    <name type="common">Salmonella choleraesuis</name>
    <dbReference type="NCBI Taxonomy" id="28901"/>
    <lineage>
        <taxon>Bacteria</taxon>
        <taxon>Pseudomonadati</taxon>
        <taxon>Pseudomonadota</taxon>
        <taxon>Gammaproteobacteria</taxon>
        <taxon>Enterobacterales</taxon>
        <taxon>Enterobacteriaceae</taxon>
        <taxon>Salmonella</taxon>
    </lineage>
</organism>
<accession>A0A756YI28</accession>
<dbReference type="GO" id="GO:0009289">
    <property type="term" value="C:pilus"/>
    <property type="evidence" value="ECO:0007669"/>
    <property type="project" value="InterPro"/>
</dbReference>
<keyword evidence="1" id="KW-0732">Signal</keyword>
<evidence type="ECO:0000313" key="2">
    <source>
        <dbReference type="EMBL" id="HAG0390713.1"/>
    </source>
</evidence>